<dbReference type="RefSeq" id="WP_003711638.1">
    <property type="nucleotide sequence ID" value="NZ_AZGE01000047.1"/>
</dbReference>
<evidence type="ECO:0000256" key="1">
    <source>
        <dbReference type="ARBA" id="ARBA00023015"/>
    </source>
</evidence>
<dbReference type="PATRIC" id="fig|1423779.3.peg.1558"/>
<keyword evidence="2" id="KW-0238">DNA-binding</keyword>
<dbReference type="InterPro" id="IPR009057">
    <property type="entry name" value="Homeodomain-like_sf"/>
</dbReference>
<dbReference type="InterPro" id="IPR020449">
    <property type="entry name" value="Tscrpt_reg_AraC-type_HTH"/>
</dbReference>
<dbReference type="AlphaFoldDB" id="A0A0R1WEA9"/>
<proteinExistence type="predicted"/>
<evidence type="ECO:0000313" key="5">
    <source>
        <dbReference type="EMBL" id="KRM14025.1"/>
    </source>
</evidence>
<dbReference type="PROSITE" id="PS00041">
    <property type="entry name" value="HTH_ARAC_FAMILY_1"/>
    <property type="match status" value="1"/>
</dbReference>
<dbReference type="PANTHER" id="PTHR43280:SF2">
    <property type="entry name" value="HTH-TYPE TRANSCRIPTIONAL REGULATOR EXSA"/>
    <property type="match status" value="1"/>
</dbReference>
<evidence type="ECO:0000256" key="3">
    <source>
        <dbReference type="ARBA" id="ARBA00023163"/>
    </source>
</evidence>
<dbReference type="Gene3D" id="1.10.10.60">
    <property type="entry name" value="Homeodomain-like"/>
    <property type="match status" value="2"/>
</dbReference>
<accession>A0A0R1WEA9</accession>
<comment type="caution">
    <text evidence="5">The sequence shown here is derived from an EMBL/GenBank/DDBJ whole genome shotgun (WGS) entry which is preliminary data.</text>
</comment>
<dbReference type="InterPro" id="IPR018062">
    <property type="entry name" value="HTH_AraC-typ_CS"/>
</dbReference>
<dbReference type="Proteomes" id="UP000050973">
    <property type="component" value="Unassembled WGS sequence"/>
</dbReference>
<organism evidence="5 6">
    <name type="scientific">Limosilactobacillus oris DSM 4864</name>
    <dbReference type="NCBI Taxonomy" id="1423779"/>
    <lineage>
        <taxon>Bacteria</taxon>
        <taxon>Bacillati</taxon>
        <taxon>Bacillota</taxon>
        <taxon>Bacilli</taxon>
        <taxon>Lactobacillales</taxon>
        <taxon>Lactobacillaceae</taxon>
        <taxon>Limosilactobacillus</taxon>
    </lineage>
</organism>
<dbReference type="InterPro" id="IPR018060">
    <property type="entry name" value="HTH_AraC"/>
</dbReference>
<dbReference type="GO" id="GO:0003700">
    <property type="term" value="F:DNA-binding transcription factor activity"/>
    <property type="evidence" value="ECO:0007669"/>
    <property type="project" value="InterPro"/>
</dbReference>
<dbReference type="InterPro" id="IPR037923">
    <property type="entry name" value="HTH-like"/>
</dbReference>
<keyword evidence="3" id="KW-0804">Transcription</keyword>
<evidence type="ECO:0000256" key="2">
    <source>
        <dbReference type="ARBA" id="ARBA00023125"/>
    </source>
</evidence>
<dbReference type="Gene3D" id="2.60.120.10">
    <property type="entry name" value="Jelly Rolls"/>
    <property type="match status" value="1"/>
</dbReference>
<gene>
    <name evidence="5" type="ORF">FC49_GL001506</name>
</gene>
<dbReference type="PANTHER" id="PTHR43280">
    <property type="entry name" value="ARAC-FAMILY TRANSCRIPTIONAL REGULATOR"/>
    <property type="match status" value="1"/>
</dbReference>
<dbReference type="PROSITE" id="PS01124">
    <property type="entry name" value="HTH_ARAC_FAMILY_2"/>
    <property type="match status" value="1"/>
</dbReference>
<evidence type="ECO:0000313" key="6">
    <source>
        <dbReference type="Proteomes" id="UP000050973"/>
    </source>
</evidence>
<dbReference type="EMBL" id="AZGE01000047">
    <property type="protein sequence ID" value="KRM14025.1"/>
    <property type="molecule type" value="Genomic_DNA"/>
</dbReference>
<protein>
    <submittedName>
        <fullName evidence="5">Transcriptional regulator, AraC family</fullName>
    </submittedName>
</protein>
<dbReference type="InterPro" id="IPR014710">
    <property type="entry name" value="RmlC-like_jellyroll"/>
</dbReference>
<sequence length="285" mass="33522">MPKFISISCLPLPTFVQGGYAIFDEGEKHPDRDNLQYFVLFTIVKGSLYIAEDGTNYTLKPGDTFLLLPQHHHYSWKKIDQRTEYYWIHFSVLGSWTEDERPHQMAPNIAIPKQHYFTPAVTLVIKKWQQVDTAPLIPLIDRLLKYSSEQNSVGFWQSQQLFIDIIQFVQYALPSVSSTEQLGNRVKSYLINHFSEPVTNQVLQERFHLHPNSITRKFEAEFYMTPKQYLNNYRLMEGARRLRTTGQSVARIAEEVGYQNVYYFSKQFKKKFNCSPSEYRQQTPQ</sequence>
<dbReference type="SUPFAM" id="SSF46689">
    <property type="entry name" value="Homeodomain-like"/>
    <property type="match status" value="1"/>
</dbReference>
<dbReference type="Pfam" id="PF02311">
    <property type="entry name" value="AraC_binding"/>
    <property type="match status" value="1"/>
</dbReference>
<reference evidence="5 6" key="1">
    <citation type="journal article" date="2015" name="Genome Announc.">
        <title>Expanding the biotechnology potential of lactobacilli through comparative genomics of 213 strains and associated genera.</title>
        <authorList>
            <person name="Sun Z."/>
            <person name="Harris H.M."/>
            <person name="McCann A."/>
            <person name="Guo C."/>
            <person name="Argimon S."/>
            <person name="Zhang W."/>
            <person name="Yang X."/>
            <person name="Jeffery I.B."/>
            <person name="Cooney J.C."/>
            <person name="Kagawa T.F."/>
            <person name="Liu W."/>
            <person name="Song Y."/>
            <person name="Salvetti E."/>
            <person name="Wrobel A."/>
            <person name="Rasinkangas P."/>
            <person name="Parkhill J."/>
            <person name="Rea M.C."/>
            <person name="O'Sullivan O."/>
            <person name="Ritari J."/>
            <person name="Douillard F.P."/>
            <person name="Paul Ross R."/>
            <person name="Yang R."/>
            <person name="Briner A.E."/>
            <person name="Felis G.E."/>
            <person name="de Vos W.M."/>
            <person name="Barrangou R."/>
            <person name="Klaenhammer T.R."/>
            <person name="Caufield P.W."/>
            <person name="Cui Y."/>
            <person name="Zhang H."/>
            <person name="O'Toole P.W."/>
        </authorList>
    </citation>
    <scope>NUCLEOTIDE SEQUENCE [LARGE SCALE GENOMIC DNA]</scope>
    <source>
        <strain evidence="5 6">DSM 4864</strain>
    </source>
</reference>
<dbReference type="PRINTS" id="PR00032">
    <property type="entry name" value="HTHARAC"/>
</dbReference>
<dbReference type="SMART" id="SM00342">
    <property type="entry name" value="HTH_ARAC"/>
    <property type="match status" value="1"/>
</dbReference>
<dbReference type="SUPFAM" id="SSF51215">
    <property type="entry name" value="Regulatory protein AraC"/>
    <property type="match status" value="1"/>
</dbReference>
<dbReference type="GO" id="GO:0043565">
    <property type="term" value="F:sequence-specific DNA binding"/>
    <property type="evidence" value="ECO:0007669"/>
    <property type="project" value="InterPro"/>
</dbReference>
<keyword evidence="1" id="KW-0805">Transcription regulation</keyword>
<name>A0A0R1WEA9_9LACO</name>
<feature type="domain" description="HTH araC/xylS-type" evidence="4">
    <location>
        <begin position="184"/>
        <end position="282"/>
    </location>
</feature>
<dbReference type="Pfam" id="PF12833">
    <property type="entry name" value="HTH_18"/>
    <property type="match status" value="1"/>
</dbReference>
<evidence type="ECO:0000259" key="4">
    <source>
        <dbReference type="PROSITE" id="PS01124"/>
    </source>
</evidence>
<dbReference type="InterPro" id="IPR003313">
    <property type="entry name" value="AraC-bd"/>
</dbReference>